<proteinExistence type="predicted"/>
<dbReference type="PANTHER" id="PTHR23303">
    <property type="entry name" value="CARBOXYPEPTIDASE REGULATORY REGION-CONTAINING"/>
    <property type="match status" value="1"/>
</dbReference>
<evidence type="ECO:0000313" key="3">
    <source>
        <dbReference type="EMBL" id="GIQ80950.1"/>
    </source>
</evidence>
<organism evidence="3 4">
    <name type="scientific">Kipferlia bialata</name>
    <dbReference type="NCBI Taxonomy" id="797122"/>
    <lineage>
        <taxon>Eukaryota</taxon>
        <taxon>Metamonada</taxon>
        <taxon>Carpediemonas-like organisms</taxon>
        <taxon>Kipferlia</taxon>
    </lineage>
</organism>
<protein>
    <recommendedName>
        <fullName evidence="5">Carboxypeptidase regulatory-like domain-containing protein</fullName>
    </recommendedName>
</protein>
<dbReference type="GO" id="GO:0005789">
    <property type="term" value="C:endoplasmic reticulum membrane"/>
    <property type="evidence" value="ECO:0007669"/>
    <property type="project" value="TreeGrafter"/>
</dbReference>
<dbReference type="SUPFAM" id="SSF49464">
    <property type="entry name" value="Carboxypeptidase regulatory domain-like"/>
    <property type="match status" value="6"/>
</dbReference>
<keyword evidence="1 2" id="KW-0732">Signal</keyword>
<keyword evidence="4" id="KW-1185">Reference proteome</keyword>
<dbReference type="SUPFAM" id="SSF49452">
    <property type="entry name" value="Starch-binding domain-like"/>
    <property type="match status" value="2"/>
</dbReference>
<reference evidence="3 4" key="1">
    <citation type="journal article" date="2018" name="PLoS ONE">
        <title>The draft genome of Kipferlia bialata reveals reductive genome evolution in fornicate parasites.</title>
        <authorList>
            <person name="Tanifuji G."/>
            <person name="Takabayashi S."/>
            <person name="Kume K."/>
            <person name="Takagi M."/>
            <person name="Nakayama T."/>
            <person name="Kamikawa R."/>
            <person name="Inagaki Y."/>
            <person name="Hashimoto T."/>
        </authorList>
    </citation>
    <scope>NUCLEOTIDE SEQUENCE [LARGE SCALE GENOMIC DNA]</scope>
    <source>
        <strain evidence="3">NY0173</strain>
    </source>
</reference>
<dbReference type="Gene3D" id="2.60.40.1120">
    <property type="entry name" value="Carboxypeptidase-like, regulatory domain"/>
    <property type="match status" value="4"/>
</dbReference>
<feature type="signal peptide" evidence="2">
    <location>
        <begin position="1"/>
        <end position="18"/>
    </location>
</feature>
<evidence type="ECO:0000256" key="1">
    <source>
        <dbReference type="ARBA" id="ARBA00022729"/>
    </source>
</evidence>
<name>A0A9K3CRJ0_9EUKA</name>
<feature type="chain" id="PRO_5039905407" description="Carboxypeptidase regulatory-like domain-containing protein" evidence="2">
    <location>
        <begin position="19"/>
        <end position="1480"/>
    </location>
</feature>
<gene>
    <name evidence="3" type="ORF">KIPB_001833</name>
</gene>
<accession>A0A9K3CRJ0</accession>
<dbReference type="Proteomes" id="UP000265618">
    <property type="component" value="Unassembled WGS sequence"/>
</dbReference>
<evidence type="ECO:0000256" key="2">
    <source>
        <dbReference type="SAM" id="SignalP"/>
    </source>
</evidence>
<dbReference type="InterPro" id="IPR051417">
    <property type="entry name" value="SDr/BOS_complex"/>
</dbReference>
<dbReference type="InterPro" id="IPR008969">
    <property type="entry name" value="CarboxyPept-like_regulatory"/>
</dbReference>
<evidence type="ECO:0008006" key="5">
    <source>
        <dbReference type="Google" id="ProtNLM"/>
    </source>
</evidence>
<dbReference type="PANTHER" id="PTHR23303:SF14">
    <property type="entry name" value="BOS COMPLEX SUBUNIT NOMO1-RELATED"/>
    <property type="match status" value="1"/>
</dbReference>
<sequence length="1480" mass="158091">MQSLLLLLLLALIAASRGIPTDTVRTTGEGFQYYEASIWDTDTTNIPTPFQTGVCMCLTPFETLVDGITGSSCNYNAALCINGPDNEGVYTVEMELSLGKKENRCGLSHLTLVTVDPIIGNGYACADNNPIRGNSSDRRYLRDIDREAFDEGFKLESDIPGCISDFETGFETVFIDFTLTSLDDVIVMVKTGWGTESFQFEGLEELCGGTCTAEVEGTVTDTLGNPLEGVTVDIDAPGVPSTETDSQGQYSFSDIPLGTHTLTYTPPPGSTCQSTTREVHVPECETYTVDVELFCVPCTAEVEGTVTDTLGTPLEGVIVEITAIVPIAVTDSNGHYTLSGVPPGPHILSLFPGPNTTCQPTTVELVVPDCDPITVDVEMCCGGGGGGCDDCPSMCTVVSDMCGLVLDAFDMRFSVHRPTNSTGVACFGCLAEGDEVMLSWDESNGYAAGEECLIWEVTNTPVPITVECTDTLSLLVSVTYSDPFPGPVEGADVRWQLLADPGTGQTLVTDETGQVLFDSLGAVGYEDYVVIISAPGVGAELGPFTFPCCGQVPLQVELPCGRQEVCVSLSPDCTSSNPTYIGGVLVEYYSEEGQFLGSTETVPSLPAECLSIEPVTTVTARFTLDGEEFEEELFLRCGENQICLDIGCVSVLAGFTIDQSTQGPVSNVVVSVGDPTLALTVSDADGYYEIGHIPPEVYDVLYSAPTPYRAESRVVDLTSCDTTQLDLELVALDCRPVECLCTSDVLLLTDETGEVVCEYQAQIVCVSGPDTEGRYQVQLVISRDVVGPESCGLQHLTVLTELDVMEITSTDPACTDTNPIDGSNPDSLYLESIGLSQFQFGFSLQSLLETDPACISDFLVIPESQTISFTTTSLETVLILVATDSYELTAFAAFGCTGCDDRVLTGRVFDATTGDGIPGVAVELDGNLTVSDEEGFYQLPDPNPGQGIVHVVPPEPYTPEEVEVFIEECGETFLDIALQGGASECICTYQQVAFVDERHGTAPCVYFASICVSAVDGGEYEVEMELLSEFTPPECILSHLTIVSVDPVLFTPTDPLCTDCNPIDGTNPDSEYLIAIDRTQFQEGFRLNPEPEGCVEDFTQMPEDPQVQTVSFSAFSLQDIIVMVNRGDDINAYQSIQVNLSCSCGDRVLSGIVRDAETGEGIHEVQVELEGDVTSTDPEGFYQFFDPLPGPSLLQFFPPAPYLPLELPVDINECGETIVDAFLEPGCDDRVLTGRVVDDDTDIGIEGVFIGVSGVGNTVTDEDGQYTIPSPNPGLVTIELAPPAPYNPIGYNAIINECGVTVQDIPLSSDDQCERVLLGMVSDAQTGVGVGGVDVLVEPTQDNTQTDASGLYSVPFLWAGFNLVTFTPPLPYGPQTLGITIPTCGPFLLDVGLEELCEPRTLLGVVFDEETLVGIEGVVVELEGGDTTVTEENGDYFIDNPNPDDAIVHFTPPLPYQPLSLDIAISECGQTKVDVGLSAA</sequence>
<dbReference type="Pfam" id="PF13620">
    <property type="entry name" value="CarboxypepD_reg"/>
    <property type="match status" value="2"/>
</dbReference>
<dbReference type="EMBL" id="BDIP01000277">
    <property type="protein sequence ID" value="GIQ80950.1"/>
    <property type="molecule type" value="Genomic_DNA"/>
</dbReference>
<comment type="caution">
    <text evidence="3">The sequence shown here is derived from an EMBL/GenBank/DDBJ whole genome shotgun (WGS) entry which is preliminary data.</text>
</comment>
<dbReference type="InterPro" id="IPR013784">
    <property type="entry name" value="Carb-bd-like_fold"/>
</dbReference>
<evidence type="ECO:0000313" key="4">
    <source>
        <dbReference type="Proteomes" id="UP000265618"/>
    </source>
</evidence>
<dbReference type="GO" id="GO:0030246">
    <property type="term" value="F:carbohydrate binding"/>
    <property type="evidence" value="ECO:0007669"/>
    <property type="project" value="InterPro"/>
</dbReference>